<dbReference type="CDD" id="cd00593">
    <property type="entry name" value="RIBOc"/>
    <property type="match status" value="1"/>
</dbReference>
<feature type="domain" description="RNase III" evidence="3">
    <location>
        <begin position="127"/>
        <end position="235"/>
    </location>
</feature>
<gene>
    <name evidence="4" type="ORF">ASPWEDRAFT_43176</name>
</gene>
<dbReference type="STRING" id="1073089.A0A1L9RDW2"/>
<dbReference type="GO" id="GO:0003723">
    <property type="term" value="F:RNA binding"/>
    <property type="evidence" value="ECO:0007669"/>
    <property type="project" value="UniProtKB-KW"/>
</dbReference>
<dbReference type="Pfam" id="PF00636">
    <property type="entry name" value="Ribonuclease_3"/>
    <property type="match status" value="1"/>
</dbReference>
<dbReference type="GO" id="GO:0004525">
    <property type="term" value="F:ribonuclease III activity"/>
    <property type="evidence" value="ECO:0007669"/>
    <property type="project" value="InterPro"/>
</dbReference>
<dbReference type="GO" id="GO:0006369">
    <property type="term" value="P:termination of RNA polymerase II transcription"/>
    <property type="evidence" value="ECO:0007669"/>
    <property type="project" value="TreeGrafter"/>
</dbReference>
<dbReference type="Gene3D" id="3.30.160.20">
    <property type="match status" value="1"/>
</dbReference>
<proteinExistence type="predicted"/>
<dbReference type="AlphaFoldDB" id="A0A1L9RDW2"/>
<dbReference type="PANTHER" id="PTHR11207:SF0">
    <property type="entry name" value="RIBONUCLEASE 3"/>
    <property type="match status" value="1"/>
</dbReference>
<dbReference type="PANTHER" id="PTHR11207">
    <property type="entry name" value="RIBONUCLEASE III"/>
    <property type="match status" value="1"/>
</dbReference>
<dbReference type="OrthoDB" id="2392202at2759"/>
<name>A0A1L9RDW2_ASPWE</name>
<organism evidence="4 5">
    <name type="scientific">Aspergillus wentii DTO 134E9</name>
    <dbReference type="NCBI Taxonomy" id="1073089"/>
    <lineage>
        <taxon>Eukaryota</taxon>
        <taxon>Fungi</taxon>
        <taxon>Dikarya</taxon>
        <taxon>Ascomycota</taxon>
        <taxon>Pezizomycotina</taxon>
        <taxon>Eurotiomycetes</taxon>
        <taxon>Eurotiomycetidae</taxon>
        <taxon>Eurotiales</taxon>
        <taxon>Aspergillaceae</taxon>
        <taxon>Aspergillus</taxon>
        <taxon>Aspergillus subgen. Cremei</taxon>
    </lineage>
</organism>
<dbReference type="SUPFAM" id="SSF69065">
    <property type="entry name" value="RNase III domain-like"/>
    <property type="match status" value="1"/>
</dbReference>
<keyword evidence="5" id="KW-1185">Reference proteome</keyword>
<dbReference type="GO" id="GO:0005654">
    <property type="term" value="C:nucleoplasm"/>
    <property type="evidence" value="ECO:0007669"/>
    <property type="project" value="TreeGrafter"/>
</dbReference>
<dbReference type="Proteomes" id="UP000184383">
    <property type="component" value="Unassembled WGS sequence"/>
</dbReference>
<dbReference type="SMART" id="SM00535">
    <property type="entry name" value="RIBOc"/>
    <property type="match status" value="1"/>
</dbReference>
<dbReference type="SUPFAM" id="SSF54768">
    <property type="entry name" value="dsRNA-binding domain-like"/>
    <property type="match status" value="1"/>
</dbReference>
<dbReference type="GeneID" id="63751818"/>
<evidence type="ECO:0000313" key="4">
    <source>
        <dbReference type="EMBL" id="OJJ33111.1"/>
    </source>
</evidence>
<dbReference type="InterPro" id="IPR036389">
    <property type="entry name" value="RNase_III_sf"/>
</dbReference>
<dbReference type="EMBL" id="KV878214">
    <property type="protein sequence ID" value="OJJ33111.1"/>
    <property type="molecule type" value="Genomic_DNA"/>
</dbReference>
<evidence type="ECO:0000313" key="5">
    <source>
        <dbReference type="Proteomes" id="UP000184383"/>
    </source>
</evidence>
<dbReference type="Gene3D" id="1.10.1520.10">
    <property type="entry name" value="Ribonuclease III domain"/>
    <property type="match status" value="1"/>
</dbReference>
<evidence type="ECO:0000256" key="2">
    <source>
        <dbReference type="SAM" id="MobiDB-lite"/>
    </source>
</evidence>
<evidence type="ECO:0000259" key="3">
    <source>
        <dbReference type="PROSITE" id="PS50142"/>
    </source>
</evidence>
<feature type="region of interest" description="Disordered" evidence="2">
    <location>
        <begin position="1"/>
        <end position="25"/>
    </location>
</feature>
<dbReference type="GO" id="GO:0006364">
    <property type="term" value="P:rRNA processing"/>
    <property type="evidence" value="ECO:0007669"/>
    <property type="project" value="TreeGrafter"/>
</dbReference>
<dbReference type="VEuPathDB" id="FungiDB:ASPWEDRAFT_43176"/>
<sequence>MDSKRKSSCTSPANHQYKRVKERSTKVLSVKQDEARSRLDLLRKLVREINDSHQSFQHHAAEAGSDIMLATAELDKAFRLPRNSPSLLASPSIYCPEKPREISEEASSGHEREHSLPKLPPIVDPFLEKAVFTHPGVSNDTKGSYDRLEILGDAYIELMATKLIWNRFQELPSGRISQIRELLVKNETLSEYATSYGFDRRASVPHDYLTQPRRWTKTKGDIFEAYVAAIILSDQANGYRQAEEWLTQLWLPKIAGFGVQASDMQGKEALAKQIMGKGIKLKYVDEKPPLQLGRGMQRFFIGVYLTGWGWTSKHLGSGQGLNKTAAGDEAARQALLNESLINEIVAKKKACR</sequence>
<reference evidence="5" key="1">
    <citation type="journal article" date="2017" name="Genome Biol.">
        <title>Comparative genomics reveals high biological diversity and specific adaptations in the industrially and medically important fungal genus Aspergillus.</title>
        <authorList>
            <person name="de Vries R.P."/>
            <person name="Riley R."/>
            <person name="Wiebenga A."/>
            <person name="Aguilar-Osorio G."/>
            <person name="Amillis S."/>
            <person name="Uchima C.A."/>
            <person name="Anderluh G."/>
            <person name="Asadollahi M."/>
            <person name="Askin M."/>
            <person name="Barry K."/>
            <person name="Battaglia E."/>
            <person name="Bayram O."/>
            <person name="Benocci T."/>
            <person name="Braus-Stromeyer S.A."/>
            <person name="Caldana C."/>
            <person name="Canovas D."/>
            <person name="Cerqueira G.C."/>
            <person name="Chen F."/>
            <person name="Chen W."/>
            <person name="Choi C."/>
            <person name="Clum A."/>
            <person name="Dos Santos R.A."/>
            <person name="Damasio A.R."/>
            <person name="Diallinas G."/>
            <person name="Emri T."/>
            <person name="Fekete E."/>
            <person name="Flipphi M."/>
            <person name="Freyberg S."/>
            <person name="Gallo A."/>
            <person name="Gournas C."/>
            <person name="Habgood R."/>
            <person name="Hainaut M."/>
            <person name="Harispe M.L."/>
            <person name="Henrissat B."/>
            <person name="Hilden K.S."/>
            <person name="Hope R."/>
            <person name="Hossain A."/>
            <person name="Karabika E."/>
            <person name="Karaffa L."/>
            <person name="Karanyi Z."/>
            <person name="Krasevec N."/>
            <person name="Kuo A."/>
            <person name="Kusch H."/>
            <person name="LaButti K."/>
            <person name="Lagendijk E.L."/>
            <person name="Lapidus A."/>
            <person name="Levasseur A."/>
            <person name="Lindquist E."/>
            <person name="Lipzen A."/>
            <person name="Logrieco A.F."/>
            <person name="MacCabe A."/>
            <person name="Maekelae M.R."/>
            <person name="Malavazi I."/>
            <person name="Melin P."/>
            <person name="Meyer V."/>
            <person name="Mielnichuk N."/>
            <person name="Miskei M."/>
            <person name="Molnar A.P."/>
            <person name="Mule G."/>
            <person name="Ngan C.Y."/>
            <person name="Orejas M."/>
            <person name="Orosz E."/>
            <person name="Ouedraogo J.P."/>
            <person name="Overkamp K.M."/>
            <person name="Park H.-S."/>
            <person name="Perrone G."/>
            <person name="Piumi F."/>
            <person name="Punt P.J."/>
            <person name="Ram A.F."/>
            <person name="Ramon A."/>
            <person name="Rauscher S."/>
            <person name="Record E."/>
            <person name="Riano-Pachon D.M."/>
            <person name="Robert V."/>
            <person name="Roehrig J."/>
            <person name="Ruller R."/>
            <person name="Salamov A."/>
            <person name="Salih N.S."/>
            <person name="Samson R.A."/>
            <person name="Sandor E."/>
            <person name="Sanguinetti M."/>
            <person name="Schuetze T."/>
            <person name="Sepcic K."/>
            <person name="Shelest E."/>
            <person name="Sherlock G."/>
            <person name="Sophianopoulou V."/>
            <person name="Squina F.M."/>
            <person name="Sun H."/>
            <person name="Susca A."/>
            <person name="Todd R.B."/>
            <person name="Tsang A."/>
            <person name="Unkles S.E."/>
            <person name="van de Wiele N."/>
            <person name="van Rossen-Uffink D."/>
            <person name="Oliveira J.V."/>
            <person name="Vesth T.C."/>
            <person name="Visser J."/>
            <person name="Yu J.-H."/>
            <person name="Zhou M."/>
            <person name="Andersen M.R."/>
            <person name="Archer D.B."/>
            <person name="Baker S.E."/>
            <person name="Benoit I."/>
            <person name="Brakhage A.A."/>
            <person name="Braus G.H."/>
            <person name="Fischer R."/>
            <person name="Frisvad J.C."/>
            <person name="Goldman G.H."/>
            <person name="Houbraken J."/>
            <person name="Oakley B."/>
            <person name="Pocsi I."/>
            <person name="Scazzocchio C."/>
            <person name="Seiboth B."/>
            <person name="vanKuyk P.A."/>
            <person name="Wortman J."/>
            <person name="Dyer P.S."/>
            <person name="Grigoriev I.V."/>
        </authorList>
    </citation>
    <scope>NUCLEOTIDE SEQUENCE [LARGE SCALE GENOMIC DNA]</scope>
    <source>
        <strain evidence="5">DTO 134E9</strain>
    </source>
</reference>
<protein>
    <recommendedName>
        <fullName evidence="3">RNase III domain-containing protein</fullName>
    </recommendedName>
</protein>
<dbReference type="GO" id="GO:0034475">
    <property type="term" value="P:U4 snRNA 3'-end processing"/>
    <property type="evidence" value="ECO:0007669"/>
    <property type="project" value="TreeGrafter"/>
</dbReference>
<dbReference type="InterPro" id="IPR000999">
    <property type="entry name" value="RNase_III_dom"/>
</dbReference>
<dbReference type="PROSITE" id="PS50142">
    <property type="entry name" value="RNASE_3_2"/>
    <property type="match status" value="1"/>
</dbReference>
<evidence type="ECO:0000256" key="1">
    <source>
        <dbReference type="ARBA" id="ARBA00022884"/>
    </source>
</evidence>
<accession>A0A1L9RDW2</accession>
<dbReference type="RefSeq" id="XP_040686788.1">
    <property type="nucleotide sequence ID" value="XM_040835970.1"/>
</dbReference>
<keyword evidence="1" id="KW-0694">RNA-binding</keyword>